<evidence type="ECO:0000313" key="1">
    <source>
        <dbReference type="EMBL" id="SEP53664.1"/>
    </source>
</evidence>
<dbReference type="OrthoDB" id="3620542at2"/>
<accession>A0A1H8YN84</accession>
<proteinExistence type="predicted"/>
<reference evidence="1 2" key="1">
    <citation type="submission" date="2016-10" db="EMBL/GenBank/DDBJ databases">
        <authorList>
            <person name="de Groot N.N."/>
        </authorList>
    </citation>
    <scope>NUCLEOTIDE SEQUENCE [LARGE SCALE GENOMIC DNA]</scope>
    <source>
        <strain evidence="1 2">DSM 44993</strain>
    </source>
</reference>
<organism evidence="1 2">
    <name type="scientific">Amycolatopsis saalfeldensis</name>
    <dbReference type="NCBI Taxonomy" id="394193"/>
    <lineage>
        <taxon>Bacteria</taxon>
        <taxon>Bacillati</taxon>
        <taxon>Actinomycetota</taxon>
        <taxon>Actinomycetes</taxon>
        <taxon>Pseudonocardiales</taxon>
        <taxon>Pseudonocardiaceae</taxon>
        <taxon>Amycolatopsis</taxon>
    </lineage>
</organism>
<protein>
    <submittedName>
        <fullName evidence="1">Uncharacterized protein</fullName>
    </submittedName>
</protein>
<sequence length="195" mass="21405">MSTSANSRNHNARPGYQLHDAIDLLGWEDQSIWGWDEGTSSFFAQLWRNGSSSEAPEIWLTGARKPYPWPGCIALDIVELIEADPLAVVQALGIADPEPALRSEDDIARHADQLTSLNDRSEYIGGQLAALTWTRGQSELTLSTRAPWDQGRPSAARADAEHHLITGRVYLGGDPVHGGSFFNGADEALWWTLGR</sequence>
<dbReference type="AlphaFoldDB" id="A0A1H8YN84"/>
<evidence type="ECO:0000313" key="2">
    <source>
        <dbReference type="Proteomes" id="UP000198582"/>
    </source>
</evidence>
<dbReference type="Proteomes" id="UP000198582">
    <property type="component" value="Unassembled WGS sequence"/>
</dbReference>
<dbReference type="RefSeq" id="WP_143086441.1">
    <property type="nucleotide sequence ID" value="NZ_FOEF01000029.1"/>
</dbReference>
<keyword evidence="2" id="KW-1185">Reference proteome</keyword>
<gene>
    <name evidence="1" type="ORF">SAMN04489732_129110</name>
</gene>
<dbReference type="EMBL" id="FOEF01000029">
    <property type="protein sequence ID" value="SEP53664.1"/>
    <property type="molecule type" value="Genomic_DNA"/>
</dbReference>
<name>A0A1H8YN84_9PSEU</name>